<dbReference type="Proteomes" id="UP001148737">
    <property type="component" value="Unassembled WGS sequence"/>
</dbReference>
<keyword evidence="2" id="KW-1185">Reference proteome</keyword>
<gene>
    <name evidence="1" type="ORF">NLG97_g453</name>
</gene>
<comment type="caution">
    <text evidence="1">The sequence shown here is derived from an EMBL/GenBank/DDBJ whole genome shotgun (WGS) entry which is preliminary data.</text>
</comment>
<accession>A0ACC1R8A6</accession>
<organism evidence="1 2">
    <name type="scientific">Lecanicillium saksenae</name>
    <dbReference type="NCBI Taxonomy" id="468837"/>
    <lineage>
        <taxon>Eukaryota</taxon>
        <taxon>Fungi</taxon>
        <taxon>Dikarya</taxon>
        <taxon>Ascomycota</taxon>
        <taxon>Pezizomycotina</taxon>
        <taxon>Sordariomycetes</taxon>
        <taxon>Hypocreomycetidae</taxon>
        <taxon>Hypocreales</taxon>
        <taxon>Cordycipitaceae</taxon>
        <taxon>Lecanicillium</taxon>
    </lineage>
</organism>
<evidence type="ECO:0000313" key="1">
    <source>
        <dbReference type="EMBL" id="KAJ3499290.1"/>
    </source>
</evidence>
<sequence>MHLQLSTVSLLLSATSTVSASLLGSLTQGVSGALLGALGGSDGQSGSDGPVPLRRSITELAAEAGPQWDLYLQALRALQDRDAKDPESYFQIAGIHGRPFVEYNNAGSRNTNGWWGGYSTHGENIFIIWHRPFLSLFEQALVKEAKIVADSYPEDLRSIYQQAANDLRAPYWDWALEPRLPSVVLPETIQVNAPSKTGTVSKSIDNPLFTYRFPKEANQGKYGPFNTLDRMYRCQNPNAANQNLYSRNYKTWVYDTFTMANSFSEFATTASQGGSLEAVHNAVHWDAGCGGQFMNSEYSAFEPLFMLHHSNVDRLWAYWQAMHPEASTFNGGYYGLGRFTTFAGSLVNLDSPLEPFKQPNGQWHTSRSVNNIKTFGYSYKGLEYWTKSESEMQQSAVQMINSLYGPEQVQKPSPTSTTAAPKSTKTSTKQSSQPAATSASTQSQSAGSSTKASMPSSQSQSAGSSTKASVPSSQSTQTAGNSTVSSQSTAEVSQSTVLPSSGSAVITSAISSGASAAVPTASAGVGSHPETNTTETCDQKRFFAGITVDVSYLPIRPCSIEVSLDIWGAGGMAIMMMPEKGTVYDSISLTDAITSAGMDQFSGDELLQQILSRIHVVLRTANGGTIDVSQISGLKVDINEVDIIAPKSEFELPQTIKTTTHVALDKPVSGCAAH</sequence>
<protein>
    <submittedName>
        <fullName evidence="1">Uncharacterized protein</fullName>
    </submittedName>
</protein>
<reference evidence="1" key="1">
    <citation type="submission" date="2022-07" db="EMBL/GenBank/DDBJ databases">
        <title>Genome Sequence of Lecanicillium saksenae.</title>
        <authorList>
            <person name="Buettner E."/>
        </authorList>
    </citation>
    <scope>NUCLEOTIDE SEQUENCE</scope>
    <source>
        <strain evidence="1">VT-O1</strain>
    </source>
</reference>
<dbReference type="EMBL" id="JANAKD010000015">
    <property type="protein sequence ID" value="KAJ3499290.1"/>
    <property type="molecule type" value="Genomic_DNA"/>
</dbReference>
<proteinExistence type="predicted"/>
<name>A0ACC1R8A6_9HYPO</name>
<evidence type="ECO:0000313" key="2">
    <source>
        <dbReference type="Proteomes" id="UP001148737"/>
    </source>
</evidence>